<dbReference type="EMBL" id="CP050831">
    <property type="protein sequence ID" value="QIU93913.1"/>
    <property type="molecule type" value="Genomic_DNA"/>
</dbReference>
<evidence type="ECO:0000313" key="2">
    <source>
        <dbReference type="Proteomes" id="UP000501780"/>
    </source>
</evidence>
<gene>
    <name evidence="1" type="ORF">BacF7301_07025</name>
</gene>
<reference evidence="1 2" key="1">
    <citation type="submission" date="2020-03" db="EMBL/GenBank/DDBJ databases">
        <title>Genomic analysis of Bacteroides faecium CBA7301.</title>
        <authorList>
            <person name="Kim J."/>
            <person name="Roh S.W."/>
        </authorList>
    </citation>
    <scope>NUCLEOTIDE SEQUENCE [LARGE SCALE GENOMIC DNA]</scope>
    <source>
        <strain evidence="1 2">CBA7301</strain>
    </source>
</reference>
<accession>A0A6H0KL52</accession>
<protein>
    <submittedName>
        <fullName evidence="1">Uncharacterized protein</fullName>
    </submittedName>
</protein>
<name>A0A6H0KL52_9BACE</name>
<sequence>MKTKVFIFVILGAFLLVNCHESEGLDTTNKGLKKSVTIENIGEIHNELLAAYFASQTRGTTVAANDISSYYDAFKEELFTSGEYDISGQEIVLCETSISDFEDVMSLKIDSSFFENSLDLVLDRIKNNDGICDEVKHVLYEITDENCILSSYELSLLAEKYKNYVGGEYLVVYSNIFKSSSNYWQPMTTRNSDNRKVIAADCLGGLLGLTCCGAMSVIWGAAFSYSLDKCLDPATATVETSDSTSAEVDNGIEEASTANYNGNDEVL</sequence>
<evidence type="ECO:0000313" key="1">
    <source>
        <dbReference type="EMBL" id="QIU93913.1"/>
    </source>
</evidence>
<dbReference type="AlphaFoldDB" id="A0A6H0KL52"/>
<keyword evidence="2" id="KW-1185">Reference proteome</keyword>
<dbReference type="Proteomes" id="UP000501780">
    <property type="component" value="Chromosome"/>
</dbReference>
<organism evidence="1 2">
    <name type="scientific">Bacteroides faecium</name>
    <dbReference type="NCBI Taxonomy" id="2715212"/>
    <lineage>
        <taxon>Bacteria</taxon>
        <taxon>Pseudomonadati</taxon>
        <taxon>Bacteroidota</taxon>
        <taxon>Bacteroidia</taxon>
        <taxon>Bacteroidales</taxon>
        <taxon>Bacteroidaceae</taxon>
        <taxon>Bacteroides</taxon>
    </lineage>
</organism>
<proteinExistence type="predicted"/>
<dbReference type="KEGG" id="bfc:BacF7301_07025"/>
<dbReference type="RefSeq" id="WP_167961497.1">
    <property type="nucleotide sequence ID" value="NZ_CP050831.1"/>
</dbReference>